<dbReference type="PANTHER" id="PTHR40370">
    <property type="entry name" value="EXPRESSED PROTEIN"/>
    <property type="match status" value="1"/>
</dbReference>
<feature type="compositionally biased region" description="Basic and acidic residues" evidence="1">
    <location>
        <begin position="556"/>
        <end position="620"/>
    </location>
</feature>
<comment type="caution">
    <text evidence="3">The sequence shown here is derived from an EMBL/GenBank/DDBJ whole genome shotgun (WGS) entry which is preliminary data.</text>
</comment>
<reference evidence="3 4" key="2">
    <citation type="submission" date="2015-05" db="EMBL/GenBank/DDBJ databases">
        <authorList>
            <person name="Morales-Cruz A."/>
            <person name="Amrine K.C."/>
            <person name="Cantu D."/>
        </authorList>
    </citation>
    <scope>NUCLEOTIDE SEQUENCE [LARGE SCALE GENOMIC DNA]</scope>
    <source>
        <strain evidence="3">UCRPC4</strain>
    </source>
</reference>
<dbReference type="Gene3D" id="3.30.530.20">
    <property type="match status" value="1"/>
</dbReference>
<feature type="compositionally biased region" description="Low complexity" evidence="1">
    <location>
        <begin position="708"/>
        <end position="718"/>
    </location>
</feature>
<feature type="domain" description="DUF3074" evidence="2">
    <location>
        <begin position="122"/>
        <end position="376"/>
    </location>
</feature>
<feature type="region of interest" description="Disordered" evidence="1">
    <location>
        <begin position="453"/>
        <end position="620"/>
    </location>
</feature>
<proteinExistence type="predicted"/>
<feature type="compositionally biased region" description="Basic and acidic residues" evidence="1">
    <location>
        <begin position="516"/>
        <end position="543"/>
    </location>
</feature>
<organism evidence="3 4">
    <name type="scientific">Phaeomoniella chlamydospora</name>
    <name type="common">Phaeoacremonium chlamydosporum</name>
    <dbReference type="NCBI Taxonomy" id="158046"/>
    <lineage>
        <taxon>Eukaryota</taxon>
        <taxon>Fungi</taxon>
        <taxon>Dikarya</taxon>
        <taxon>Ascomycota</taxon>
        <taxon>Pezizomycotina</taxon>
        <taxon>Eurotiomycetes</taxon>
        <taxon>Chaetothyriomycetidae</taxon>
        <taxon>Phaeomoniellales</taxon>
        <taxon>Phaeomoniellaceae</taxon>
        <taxon>Phaeomoniella</taxon>
    </lineage>
</organism>
<dbReference type="AlphaFoldDB" id="A0A0G2E5A9"/>
<feature type="compositionally biased region" description="Basic and acidic residues" evidence="1">
    <location>
        <begin position="268"/>
        <end position="297"/>
    </location>
</feature>
<evidence type="ECO:0000313" key="4">
    <source>
        <dbReference type="Proteomes" id="UP000053317"/>
    </source>
</evidence>
<dbReference type="Pfam" id="PF11274">
    <property type="entry name" value="DUF3074"/>
    <property type="match status" value="1"/>
</dbReference>
<feature type="compositionally biased region" description="Basic and acidic residues" evidence="1">
    <location>
        <begin position="51"/>
        <end position="61"/>
    </location>
</feature>
<reference evidence="3 4" key="1">
    <citation type="submission" date="2015-05" db="EMBL/GenBank/DDBJ databases">
        <title>Distinctive expansion of gene families associated with plant cell wall degradation and secondary metabolism in the genomes of grapevine trunk pathogens.</title>
        <authorList>
            <person name="Lawrence D.P."/>
            <person name="Travadon R."/>
            <person name="Rolshausen P.E."/>
            <person name="Baumgartner K."/>
        </authorList>
    </citation>
    <scope>NUCLEOTIDE SEQUENCE [LARGE SCALE GENOMIC DNA]</scope>
    <source>
        <strain evidence="3">UCRPC4</strain>
    </source>
</reference>
<evidence type="ECO:0000313" key="3">
    <source>
        <dbReference type="EMBL" id="KKY17516.1"/>
    </source>
</evidence>
<dbReference type="Proteomes" id="UP000053317">
    <property type="component" value="Unassembled WGS sequence"/>
</dbReference>
<protein>
    <submittedName>
        <fullName evidence="3">Putative reticulocyte-binding protein 2</fullName>
    </submittedName>
</protein>
<feature type="compositionally biased region" description="Basic and acidic residues" evidence="1">
    <location>
        <begin position="671"/>
        <end position="702"/>
    </location>
</feature>
<feature type="region of interest" description="Disordered" evidence="1">
    <location>
        <begin position="379"/>
        <end position="400"/>
    </location>
</feature>
<feature type="compositionally biased region" description="Polar residues" evidence="1">
    <location>
        <begin position="312"/>
        <end position="325"/>
    </location>
</feature>
<name>A0A0G2E5A9_PHACM</name>
<feature type="compositionally biased region" description="Gly residues" evidence="1">
    <location>
        <begin position="719"/>
        <end position="730"/>
    </location>
</feature>
<feature type="compositionally biased region" description="Low complexity" evidence="1">
    <location>
        <begin position="488"/>
        <end position="507"/>
    </location>
</feature>
<keyword evidence="4" id="KW-1185">Reference proteome</keyword>
<dbReference type="InterPro" id="IPR024500">
    <property type="entry name" value="DUF3074"/>
</dbReference>
<gene>
    <name evidence="3" type="ORF">UCRPC4_g05489</name>
</gene>
<sequence>MAALQSAFAALGPQGFSDIPTSEDGLAQWLTDLFEKCALIVESVPPPPSPEDAKARARSRTEASIASSASEISLSSARSEPPRSEWQELQKQWGKPIKLNAKDNPLGMSVYKTAGKDSRGAWFARRSVHEGLSFGRWKKAFEQEFPESLAAGDKPGEGNIRGIGGEKRVEEKHIEGKGNLEVYQLSAQFPGPTTPRDFITLLVTSSNALKDSGKDRLGPRHYMIISKPCIHDECPPRNNYIRGQYESVEFIREIPRQKRSLSSSSNEINEKDMLRSSDRKSQTFPLHHENHSSDEIAKHRHGHLVPEGSEEPQATTRSRSKTVNAPPSAEDESESNPVEWIMITRSDPGGSVPRFMVERGTPASICGDAVKFLDWATQKNHPSEGDTTGEELQRRPSLPSWETNGILSGVNVPGQEDQGIQDVTGQERSGILTSVAGAVQNGLDTYAPQIVLDHLPGQSHPTSQAADQGKGLQKEDDAKSTMSSLTFASAESHVSSASNSSKISESSPIQNNEASQHSKELKKLHEKKLSLDARLESAREKAAQEVASASANQAEAQKKATERQERELKKQEERHKKEVAKIEARKEKETKKYEQRKKKAEEKDLNKHNQTLKKELDAMKMEREDLYKIVEDLQGENTKLTAKLGNIGKAVEASQSEASLSSIPAGNTGSDDNKGTRRSRSPDEGKISKDLVRQLIEEDGKGKKSGRFRGISVSSRGSRGSGSGGSGSGK</sequence>
<dbReference type="PANTHER" id="PTHR40370:SF1">
    <property type="entry name" value="DUF3074 DOMAIN-CONTAINING PROTEIN"/>
    <property type="match status" value="1"/>
</dbReference>
<dbReference type="OrthoDB" id="5403181at2759"/>
<accession>A0A0G2E5A9</accession>
<feature type="region of interest" description="Disordered" evidence="1">
    <location>
        <begin position="42"/>
        <end position="90"/>
    </location>
</feature>
<dbReference type="EMBL" id="LCWF01000143">
    <property type="protein sequence ID" value="KKY17516.1"/>
    <property type="molecule type" value="Genomic_DNA"/>
</dbReference>
<feature type="region of interest" description="Disordered" evidence="1">
    <location>
        <begin position="652"/>
        <end position="730"/>
    </location>
</feature>
<dbReference type="InterPro" id="IPR023393">
    <property type="entry name" value="START-like_dom_sf"/>
</dbReference>
<evidence type="ECO:0000256" key="1">
    <source>
        <dbReference type="SAM" id="MobiDB-lite"/>
    </source>
</evidence>
<feature type="compositionally biased region" description="Low complexity" evidence="1">
    <location>
        <begin position="62"/>
        <end position="79"/>
    </location>
</feature>
<feature type="region of interest" description="Disordered" evidence="1">
    <location>
        <begin position="256"/>
        <end position="335"/>
    </location>
</feature>
<dbReference type="SUPFAM" id="SSF55961">
    <property type="entry name" value="Bet v1-like"/>
    <property type="match status" value="1"/>
</dbReference>
<evidence type="ECO:0000259" key="2">
    <source>
        <dbReference type="Pfam" id="PF11274"/>
    </source>
</evidence>
<feature type="compositionally biased region" description="Polar residues" evidence="1">
    <location>
        <begin position="653"/>
        <end position="670"/>
    </location>
</feature>